<dbReference type="Gene3D" id="1.20.120.330">
    <property type="entry name" value="Nucleotidyltransferases domain 2"/>
    <property type="match status" value="1"/>
</dbReference>
<dbReference type="EMBL" id="BMOS01000021">
    <property type="protein sequence ID" value="GGN61649.1"/>
    <property type="molecule type" value="Genomic_DNA"/>
</dbReference>
<keyword evidence="2" id="KW-1185">Reference proteome</keyword>
<evidence type="ECO:0008006" key="3">
    <source>
        <dbReference type="Google" id="ProtNLM"/>
    </source>
</evidence>
<reference evidence="1" key="1">
    <citation type="journal article" date="2014" name="Int. J. Syst. Evol. Microbiol.">
        <title>Complete genome sequence of Corynebacterium casei LMG S-19264T (=DSM 44701T), isolated from a smear-ripened cheese.</title>
        <authorList>
            <consortium name="US DOE Joint Genome Institute (JGI-PGF)"/>
            <person name="Walter F."/>
            <person name="Albersmeier A."/>
            <person name="Kalinowski J."/>
            <person name="Ruckert C."/>
        </authorList>
    </citation>
    <scope>NUCLEOTIDE SEQUENCE</scope>
    <source>
        <strain evidence="1">JCM 17251</strain>
    </source>
</reference>
<comment type="caution">
    <text evidence="1">The sequence shown here is derived from an EMBL/GenBank/DDBJ whole genome shotgun (WGS) entry which is preliminary data.</text>
</comment>
<proteinExistence type="predicted"/>
<dbReference type="Pfam" id="PF08780">
    <property type="entry name" value="NTase_sub_bind"/>
    <property type="match status" value="1"/>
</dbReference>
<dbReference type="Proteomes" id="UP000624041">
    <property type="component" value="Unassembled WGS sequence"/>
</dbReference>
<evidence type="ECO:0000313" key="2">
    <source>
        <dbReference type="Proteomes" id="UP000624041"/>
    </source>
</evidence>
<sequence>MIKAFSDEKTILALGMVDHRNLTVHTYNEELAVEIFNSLGEYYKLLREWIDDIKKDKKGIWRW</sequence>
<name>A0A917Y1W6_9BACI</name>
<dbReference type="AlphaFoldDB" id="A0A917Y1W6"/>
<evidence type="ECO:0000313" key="1">
    <source>
        <dbReference type="EMBL" id="GGN61649.1"/>
    </source>
</evidence>
<dbReference type="InterPro" id="IPR010235">
    <property type="entry name" value="HepT"/>
</dbReference>
<dbReference type="SUPFAM" id="SSF81593">
    <property type="entry name" value="Nucleotidyltransferase substrate binding subunit/domain"/>
    <property type="match status" value="1"/>
</dbReference>
<gene>
    <name evidence="1" type="ORF">GCM10007971_26860</name>
</gene>
<protein>
    <recommendedName>
        <fullName evidence="3">DUF86 domain-containing protein</fullName>
    </recommendedName>
</protein>
<accession>A0A917Y1W6</accession>
<organism evidence="1 2">
    <name type="scientific">Oceanobacillus indicireducens</name>
    <dbReference type="NCBI Taxonomy" id="1004261"/>
    <lineage>
        <taxon>Bacteria</taxon>
        <taxon>Bacillati</taxon>
        <taxon>Bacillota</taxon>
        <taxon>Bacilli</taxon>
        <taxon>Bacillales</taxon>
        <taxon>Bacillaceae</taxon>
        <taxon>Oceanobacillus</taxon>
    </lineage>
</organism>
<reference evidence="1" key="2">
    <citation type="submission" date="2020-09" db="EMBL/GenBank/DDBJ databases">
        <authorList>
            <person name="Sun Q."/>
            <person name="Ohkuma M."/>
        </authorList>
    </citation>
    <scope>NUCLEOTIDE SEQUENCE</scope>
    <source>
        <strain evidence="1">JCM 17251</strain>
    </source>
</reference>